<dbReference type="RefSeq" id="WP_182872391.1">
    <property type="nucleotide sequence ID" value="NZ_AP022639.1"/>
</dbReference>
<reference evidence="2" key="2">
    <citation type="submission" date="2020-05" db="EMBL/GenBank/DDBJ databases">
        <title>Complete genome sequence of Bradyrhizobium diazoefficiens XF8 isolated from soybean nodule.</title>
        <authorList>
            <person name="Noda R."/>
            <person name="Kakizaki K."/>
            <person name="Minamisawa K."/>
        </authorList>
    </citation>
    <scope>NUCLEOTIDE SEQUENCE</scope>
    <source>
        <strain evidence="2">XF8</strain>
    </source>
</reference>
<evidence type="ECO:0000313" key="2">
    <source>
        <dbReference type="EMBL" id="BCE78195.1"/>
    </source>
</evidence>
<protein>
    <submittedName>
        <fullName evidence="1">Uncharacterized protein</fullName>
    </submittedName>
</protein>
<reference evidence="1" key="1">
    <citation type="submission" date="2020-05" db="EMBL/GenBank/DDBJ databases">
        <title>Complete genome sequence of Bradyrhizobium diazoefficiens XF3 isolated from soybean nodule.</title>
        <authorList>
            <person name="Noda R."/>
            <person name="Kakizaki K."/>
            <person name="Minamisawa K."/>
        </authorList>
    </citation>
    <scope>NUCLEOTIDE SEQUENCE</scope>
    <source>
        <strain evidence="1">XF3</strain>
    </source>
</reference>
<evidence type="ECO:0000313" key="3">
    <source>
        <dbReference type="EMBL" id="BCE86818.1"/>
    </source>
</evidence>
<accession>A0A809YY89</accession>
<name>A0A809YY89_9BRAD</name>
<dbReference type="EMBL" id="AP023093">
    <property type="protein sequence ID" value="BCE43270.1"/>
    <property type="molecule type" value="Genomic_DNA"/>
</dbReference>
<gene>
    <name evidence="1" type="ORF">XF3B_83010</name>
    <name evidence="2" type="ORF">XF8B_83060</name>
    <name evidence="3" type="ORF">XF9B_82390</name>
</gene>
<dbReference type="EMBL" id="AP023098">
    <property type="protein sequence ID" value="BCE86818.1"/>
    <property type="molecule type" value="Genomic_DNA"/>
</dbReference>
<reference evidence="3" key="3">
    <citation type="submission" date="2020-05" db="EMBL/GenBank/DDBJ databases">
        <title>Complete genome sequence of Bradyrhizobium diazoefficiens XF9 isolated from soybean nodule.</title>
        <authorList>
            <person name="Noda R."/>
            <person name="Kakizaki K."/>
            <person name="Minamisawa K."/>
        </authorList>
    </citation>
    <scope>NUCLEOTIDE SEQUENCE</scope>
    <source>
        <strain evidence="3">XF9</strain>
    </source>
</reference>
<proteinExistence type="predicted"/>
<organism evidence="1">
    <name type="scientific">Bradyrhizobium diazoefficiens</name>
    <dbReference type="NCBI Taxonomy" id="1355477"/>
    <lineage>
        <taxon>Bacteria</taxon>
        <taxon>Pseudomonadati</taxon>
        <taxon>Pseudomonadota</taxon>
        <taxon>Alphaproteobacteria</taxon>
        <taxon>Hyphomicrobiales</taxon>
        <taxon>Nitrobacteraceae</taxon>
        <taxon>Bradyrhizobium</taxon>
    </lineage>
</organism>
<evidence type="ECO:0000313" key="1">
    <source>
        <dbReference type="EMBL" id="BCE43270.1"/>
    </source>
</evidence>
<dbReference type="EMBL" id="AP023097">
    <property type="protein sequence ID" value="BCE78195.1"/>
    <property type="molecule type" value="Genomic_DNA"/>
</dbReference>
<sequence length="84" mass="9573">MTKPTRTQIDFAKVMTIKQRGVLRSLVMFDCYMSASEIADEELRDIVRHQLARYNVQPGIDGRLSWGATDVGRTISRMIQTGKL</sequence>
<dbReference type="AlphaFoldDB" id="A0A809YY89"/>